<keyword evidence="1" id="KW-1133">Transmembrane helix</keyword>
<keyword evidence="1" id="KW-0472">Membrane</keyword>
<dbReference type="AlphaFoldDB" id="A0A517Q5Q6"/>
<dbReference type="InterPro" id="IPR005325">
    <property type="entry name" value="DUF308_memb"/>
</dbReference>
<dbReference type="Proteomes" id="UP000315647">
    <property type="component" value="Chromosome"/>
</dbReference>
<proteinExistence type="predicted"/>
<dbReference type="RefSeq" id="WP_145449049.1">
    <property type="nucleotide sequence ID" value="NZ_CP037421.1"/>
</dbReference>
<gene>
    <name evidence="2" type="ORF">Enr10x_22650</name>
</gene>
<feature type="transmembrane region" description="Helical" evidence="1">
    <location>
        <begin position="12"/>
        <end position="29"/>
    </location>
</feature>
<feature type="transmembrane region" description="Helical" evidence="1">
    <location>
        <begin position="119"/>
        <end position="140"/>
    </location>
</feature>
<evidence type="ECO:0000256" key="1">
    <source>
        <dbReference type="SAM" id="Phobius"/>
    </source>
</evidence>
<accession>A0A517Q5Q6</accession>
<dbReference type="PANTHER" id="PTHR34989:SF1">
    <property type="entry name" value="PROTEIN HDED"/>
    <property type="match status" value="1"/>
</dbReference>
<feature type="transmembrane region" description="Helical" evidence="1">
    <location>
        <begin position="35"/>
        <end position="54"/>
    </location>
</feature>
<dbReference type="Pfam" id="PF03729">
    <property type="entry name" value="DUF308"/>
    <property type="match status" value="1"/>
</dbReference>
<protein>
    <submittedName>
        <fullName evidence="2">Acid-resistance membrane protein</fullName>
    </submittedName>
</protein>
<dbReference type="GO" id="GO:0005886">
    <property type="term" value="C:plasma membrane"/>
    <property type="evidence" value="ECO:0007669"/>
    <property type="project" value="TreeGrafter"/>
</dbReference>
<dbReference type="InterPro" id="IPR052712">
    <property type="entry name" value="Acid_resist_chaperone_HdeD"/>
</dbReference>
<keyword evidence="3" id="KW-1185">Reference proteome</keyword>
<dbReference type="PANTHER" id="PTHR34989">
    <property type="entry name" value="PROTEIN HDED"/>
    <property type="match status" value="1"/>
</dbReference>
<dbReference type="EMBL" id="CP037421">
    <property type="protein sequence ID" value="QDT26952.1"/>
    <property type="molecule type" value="Genomic_DNA"/>
</dbReference>
<feature type="transmembrane region" description="Helical" evidence="1">
    <location>
        <begin position="66"/>
        <end position="83"/>
    </location>
</feature>
<evidence type="ECO:0000313" key="2">
    <source>
        <dbReference type="EMBL" id="QDT26952.1"/>
    </source>
</evidence>
<feature type="transmembrane region" description="Helical" evidence="1">
    <location>
        <begin position="146"/>
        <end position="166"/>
    </location>
</feature>
<sequence>MSTTNPPVIKNFKLTGIILIVLGVISLITPAVAGTAVVLVIGSLLLFGGFLYLFQSSQVGDSSGKMMHIILGILMILGGFGIISHPLFGLSFLTLMMAMFFLFEGTWKIVMSFSMRPAAGWGQVLFSGIISLLLGGLIWGEWPLSGLWAVGTLLGVDFLLTGFFLMNVGSLPGMSGQDQADSQSSESEAPQE</sequence>
<evidence type="ECO:0000313" key="3">
    <source>
        <dbReference type="Proteomes" id="UP000315647"/>
    </source>
</evidence>
<keyword evidence="1" id="KW-0812">Transmembrane</keyword>
<name>A0A517Q5Q6_9PLAN</name>
<reference evidence="2 3" key="1">
    <citation type="submission" date="2019-03" db="EMBL/GenBank/DDBJ databases">
        <title>Deep-cultivation of Planctomycetes and their phenomic and genomic characterization uncovers novel biology.</title>
        <authorList>
            <person name="Wiegand S."/>
            <person name="Jogler M."/>
            <person name="Boedeker C."/>
            <person name="Pinto D."/>
            <person name="Vollmers J."/>
            <person name="Rivas-Marin E."/>
            <person name="Kohn T."/>
            <person name="Peeters S.H."/>
            <person name="Heuer A."/>
            <person name="Rast P."/>
            <person name="Oberbeckmann S."/>
            <person name="Bunk B."/>
            <person name="Jeske O."/>
            <person name="Meyerdierks A."/>
            <person name="Storesund J.E."/>
            <person name="Kallscheuer N."/>
            <person name="Luecker S."/>
            <person name="Lage O.M."/>
            <person name="Pohl T."/>
            <person name="Merkel B.J."/>
            <person name="Hornburger P."/>
            <person name="Mueller R.-W."/>
            <person name="Bruemmer F."/>
            <person name="Labrenz M."/>
            <person name="Spormann A.M."/>
            <person name="Op den Camp H."/>
            <person name="Overmann J."/>
            <person name="Amann R."/>
            <person name="Jetten M.S.M."/>
            <person name="Mascher T."/>
            <person name="Medema M.H."/>
            <person name="Devos D.P."/>
            <person name="Kaster A.-K."/>
            <person name="Ovreas L."/>
            <person name="Rohde M."/>
            <person name="Galperin M.Y."/>
            <person name="Jogler C."/>
        </authorList>
    </citation>
    <scope>NUCLEOTIDE SEQUENCE [LARGE SCALE GENOMIC DNA]</scope>
    <source>
        <strain evidence="2 3">Enr10</strain>
    </source>
</reference>
<organism evidence="2 3">
    <name type="scientific">Gimesia panareensis</name>
    <dbReference type="NCBI Taxonomy" id="2527978"/>
    <lineage>
        <taxon>Bacteria</taxon>
        <taxon>Pseudomonadati</taxon>
        <taxon>Planctomycetota</taxon>
        <taxon>Planctomycetia</taxon>
        <taxon>Planctomycetales</taxon>
        <taxon>Planctomycetaceae</taxon>
        <taxon>Gimesia</taxon>
    </lineage>
</organism>